<dbReference type="InterPro" id="IPR000873">
    <property type="entry name" value="AMP-dep_synth/lig_dom"/>
</dbReference>
<evidence type="ECO:0000259" key="4">
    <source>
        <dbReference type="Pfam" id="PF00501"/>
    </source>
</evidence>
<dbReference type="AlphaFoldDB" id="A0ABD1DP70"/>
<dbReference type="FunFam" id="3.40.50.12780:FF:000025">
    <property type="entry name" value="luciferin 4-monooxygenase"/>
    <property type="match status" value="1"/>
</dbReference>
<comment type="subcellular location">
    <subcellularLocation>
        <location evidence="1">Peroxisome</location>
    </subcellularLocation>
</comment>
<organism evidence="6 7">
    <name type="scientific">Culex pipiens pipiens</name>
    <name type="common">Northern house mosquito</name>
    <dbReference type="NCBI Taxonomy" id="38569"/>
    <lineage>
        <taxon>Eukaryota</taxon>
        <taxon>Metazoa</taxon>
        <taxon>Ecdysozoa</taxon>
        <taxon>Arthropoda</taxon>
        <taxon>Hexapoda</taxon>
        <taxon>Insecta</taxon>
        <taxon>Pterygota</taxon>
        <taxon>Neoptera</taxon>
        <taxon>Endopterygota</taxon>
        <taxon>Diptera</taxon>
        <taxon>Nematocera</taxon>
        <taxon>Culicoidea</taxon>
        <taxon>Culicidae</taxon>
        <taxon>Culicinae</taxon>
        <taxon>Culicini</taxon>
        <taxon>Culex</taxon>
        <taxon>Culex</taxon>
    </lineage>
</organism>
<dbReference type="Proteomes" id="UP001562425">
    <property type="component" value="Unassembled WGS sequence"/>
</dbReference>
<dbReference type="PROSITE" id="PS00455">
    <property type="entry name" value="AMP_BINDING"/>
    <property type="match status" value="1"/>
</dbReference>
<dbReference type="EMBL" id="JBEHCU010005159">
    <property type="protein sequence ID" value="KAL1400702.1"/>
    <property type="molecule type" value="Genomic_DNA"/>
</dbReference>
<feature type="domain" description="AMP-binding enzyme C-terminal" evidence="5">
    <location>
        <begin position="554"/>
        <end position="630"/>
    </location>
</feature>
<dbReference type="InterPro" id="IPR045851">
    <property type="entry name" value="AMP-bd_C_sf"/>
</dbReference>
<gene>
    <name evidence="6" type="ORF">pipiens_007218</name>
</gene>
<dbReference type="GO" id="GO:0003824">
    <property type="term" value="F:catalytic activity"/>
    <property type="evidence" value="ECO:0007669"/>
    <property type="project" value="UniProtKB-ARBA"/>
</dbReference>
<evidence type="ECO:0000259" key="5">
    <source>
        <dbReference type="Pfam" id="PF13193"/>
    </source>
</evidence>
<keyword evidence="3" id="KW-0812">Transmembrane</keyword>
<dbReference type="PANTHER" id="PTHR24096:SF353">
    <property type="entry name" value="GH16244P-RELATED"/>
    <property type="match status" value="1"/>
</dbReference>
<dbReference type="GO" id="GO:0005777">
    <property type="term" value="C:peroxisome"/>
    <property type="evidence" value="ECO:0007669"/>
    <property type="project" value="UniProtKB-SubCell"/>
</dbReference>
<dbReference type="Pfam" id="PF00501">
    <property type="entry name" value="AMP-binding"/>
    <property type="match status" value="1"/>
</dbReference>
<feature type="domain" description="AMP-dependent synthetase/ligase" evidence="4">
    <location>
        <begin position="150"/>
        <end position="502"/>
    </location>
</feature>
<dbReference type="Gene3D" id="3.30.300.30">
    <property type="match status" value="2"/>
</dbReference>
<dbReference type="InterPro" id="IPR025110">
    <property type="entry name" value="AMP-bd_C"/>
</dbReference>
<dbReference type="InterPro" id="IPR020845">
    <property type="entry name" value="AMP-binding_CS"/>
</dbReference>
<keyword evidence="7" id="KW-1185">Reference proteome</keyword>
<proteinExistence type="predicted"/>
<sequence length="649" mass="71525">MTLQKQRMLEYLVNEEATKEVFGDDGFYKSGDIGYYDPEGYLYVVDRIKGIIKYNGFKVSPSELETIIGTVEGEKMVCVVGVPVEDKLTDLVTVFIERALEVFASGAREFEPGTMAKYDPKAKLWRGPACPSVRNPEANLGQIVIDCLSQNPAKVIQINADDGAEMSCVEMKRRIARVVHHLRQLGLRKGDFVSLACGSSENVVPVFIGCLSLGVVVNPLAPVFSKDDFAHMMKLTQSKAVFCDVANREVVEQAVEEAIKVKPAMFVFGNADGSCRSVEDLLSPVAGEDCFIPEYLGDSNQLMAMVLCSSGTTGLPKGVCLSHANLIEGDVFREAHNCGPIFNFSALFWATGMFAVLTSLYYTRTRVLTSQPFNEELLIEILTKYNVEDVFTPPAYVAALQNFPNFNRLSFPSVKQWTMGGAMVTQQMSSNLSKQLPNGVAGPIYGTSEMGIISRIPFAPGSVGTLVRNIEVKIVDDDGHRLGPNQKGEIRMKHKHPMLGYLYNAEATLAAFDEEDFFKSGDVGYFDSDGYLYVIDRIKDIIKFNNYQISPSDLETIIEKIDGVKLVCVVGVPLADKSGDLATAVIERNEGAKLTEQEVVGFVDGQVSDFKRLRGGVRFVDELPKSAAGKVLRRVVKEMVLKEEEKSDR</sequence>
<evidence type="ECO:0000256" key="3">
    <source>
        <dbReference type="SAM" id="Phobius"/>
    </source>
</evidence>
<reference evidence="6 7" key="1">
    <citation type="submission" date="2024-05" db="EMBL/GenBank/DDBJ databases">
        <title>Culex pipiens pipiens assembly and annotation.</title>
        <authorList>
            <person name="Alout H."/>
            <person name="Durand T."/>
        </authorList>
    </citation>
    <scope>NUCLEOTIDE SEQUENCE [LARGE SCALE GENOMIC DNA]</scope>
    <source>
        <strain evidence="6">HA-2024</strain>
        <tissue evidence="6">Whole body</tissue>
    </source>
</reference>
<protein>
    <recommendedName>
        <fullName evidence="8">Luciferin 4-monooxygenase</fullName>
    </recommendedName>
</protein>
<evidence type="ECO:0000313" key="6">
    <source>
        <dbReference type="EMBL" id="KAL1400702.1"/>
    </source>
</evidence>
<keyword evidence="3" id="KW-1133">Transmembrane helix</keyword>
<name>A0ABD1DP70_CULPP</name>
<evidence type="ECO:0000313" key="7">
    <source>
        <dbReference type="Proteomes" id="UP001562425"/>
    </source>
</evidence>
<keyword evidence="3" id="KW-0472">Membrane</keyword>
<feature type="transmembrane region" description="Helical" evidence="3">
    <location>
        <begin position="341"/>
        <end position="362"/>
    </location>
</feature>
<dbReference type="Pfam" id="PF13193">
    <property type="entry name" value="AMP-binding_C"/>
    <property type="match status" value="1"/>
</dbReference>
<comment type="caution">
    <text evidence="6">The sequence shown here is derived from an EMBL/GenBank/DDBJ whole genome shotgun (WGS) entry which is preliminary data.</text>
</comment>
<dbReference type="CDD" id="cd05911">
    <property type="entry name" value="Firefly_Luc_like"/>
    <property type="match status" value="1"/>
</dbReference>
<dbReference type="PANTHER" id="PTHR24096">
    <property type="entry name" value="LONG-CHAIN-FATTY-ACID--COA LIGASE"/>
    <property type="match status" value="1"/>
</dbReference>
<dbReference type="InterPro" id="IPR042099">
    <property type="entry name" value="ANL_N_sf"/>
</dbReference>
<evidence type="ECO:0000256" key="2">
    <source>
        <dbReference type="ARBA" id="ARBA00023140"/>
    </source>
</evidence>
<accession>A0ABD1DP70</accession>
<evidence type="ECO:0000256" key="1">
    <source>
        <dbReference type="ARBA" id="ARBA00004275"/>
    </source>
</evidence>
<evidence type="ECO:0008006" key="8">
    <source>
        <dbReference type="Google" id="ProtNLM"/>
    </source>
</evidence>
<dbReference type="Gene3D" id="3.40.50.12780">
    <property type="entry name" value="N-terminal domain of ligase-like"/>
    <property type="match status" value="2"/>
</dbReference>
<dbReference type="SUPFAM" id="SSF56801">
    <property type="entry name" value="Acetyl-CoA synthetase-like"/>
    <property type="match status" value="2"/>
</dbReference>
<keyword evidence="2" id="KW-0576">Peroxisome</keyword>